<dbReference type="GO" id="GO:0006400">
    <property type="term" value="P:tRNA modification"/>
    <property type="evidence" value="ECO:0007669"/>
    <property type="project" value="TreeGrafter"/>
</dbReference>
<reference evidence="3 4" key="1">
    <citation type="journal article" date="2019" name="Nat. Ecol. Evol.">
        <title>Megaphylogeny resolves global patterns of mushroom evolution.</title>
        <authorList>
            <person name="Varga T."/>
            <person name="Krizsan K."/>
            <person name="Foldi C."/>
            <person name="Dima B."/>
            <person name="Sanchez-Garcia M."/>
            <person name="Sanchez-Ramirez S."/>
            <person name="Szollosi G.J."/>
            <person name="Szarkandi J.G."/>
            <person name="Papp V."/>
            <person name="Albert L."/>
            <person name="Andreopoulos W."/>
            <person name="Angelini C."/>
            <person name="Antonin V."/>
            <person name="Barry K.W."/>
            <person name="Bougher N.L."/>
            <person name="Buchanan P."/>
            <person name="Buyck B."/>
            <person name="Bense V."/>
            <person name="Catcheside P."/>
            <person name="Chovatia M."/>
            <person name="Cooper J."/>
            <person name="Damon W."/>
            <person name="Desjardin D."/>
            <person name="Finy P."/>
            <person name="Geml J."/>
            <person name="Haridas S."/>
            <person name="Hughes K."/>
            <person name="Justo A."/>
            <person name="Karasinski D."/>
            <person name="Kautmanova I."/>
            <person name="Kiss B."/>
            <person name="Kocsube S."/>
            <person name="Kotiranta H."/>
            <person name="LaButti K.M."/>
            <person name="Lechner B.E."/>
            <person name="Liimatainen K."/>
            <person name="Lipzen A."/>
            <person name="Lukacs Z."/>
            <person name="Mihaltcheva S."/>
            <person name="Morgado L.N."/>
            <person name="Niskanen T."/>
            <person name="Noordeloos M.E."/>
            <person name="Ohm R.A."/>
            <person name="Ortiz-Santana B."/>
            <person name="Ovrebo C."/>
            <person name="Racz N."/>
            <person name="Riley R."/>
            <person name="Savchenko A."/>
            <person name="Shiryaev A."/>
            <person name="Soop K."/>
            <person name="Spirin V."/>
            <person name="Szebenyi C."/>
            <person name="Tomsovsky M."/>
            <person name="Tulloss R.E."/>
            <person name="Uehling J."/>
            <person name="Grigoriev I.V."/>
            <person name="Vagvolgyi C."/>
            <person name="Papp T."/>
            <person name="Martin F.M."/>
            <person name="Miettinen O."/>
            <person name="Hibbett D.S."/>
            <person name="Nagy L.G."/>
        </authorList>
    </citation>
    <scope>NUCLEOTIDE SEQUENCE [LARGE SCALE GENOMIC DNA]</scope>
    <source>
        <strain evidence="3 4">OMC1185</strain>
    </source>
</reference>
<dbReference type="Pfam" id="PF10343">
    <property type="entry name" value="Q_salvage"/>
    <property type="match status" value="1"/>
</dbReference>
<accession>A0A5C3NAX5</accession>
<dbReference type="EC" id="3.2.2.-" evidence="1"/>
<dbReference type="Proteomes" id="UP000305948">
    <property type="component" value="Unassembled WGS sequence"/>
</dbReference>
<dbReference type="InterPro" id="IPR019438">
    <property type="entry name" value="Q_salvage"/>
</dbReference>
<keyword evidence="4" id="KW-1185">Reference proteome</keyword>
<dbReference type="GO" id="GO:0016787">
    <property type="term" value="F:hydrolase activity"/>
    <property type="evidence" value="ECO:0007669"/>
    <property type="project" value="UniProtKB-KW"/>
</dbReference>
<comment type="function">
    <text evidence="1">Catalyzes the hydrolysis of queuosine 5'-phosphate, releasing the nucleobase queuine (q). Is required for salvage of queuine from exogenous queuosine (Q) that is imported and then converted to queuosine 5'-phosphate intracellularly.</text>
</comment>
<protein>
    <recommendedName>
        <fullName evidence="1">Queuosine 5'-phosphate N-glycosylase/hydrolase</fullName>
        <ecNumber evidence="1">3.2.2.-</ecNumber>
    </recommendedName>
    <alternativeName>
        <fullName evidence="1">Queuosine-nucleotide N-glycosylase/hydrolase</fullName>
    </alternativeName>
</protein>
<name>A0A5C3NAX5_9AGAM</name>
<dbReference type="EMBL" id="ML213506">
    <property type="protein sequence ID" value="TFK54027.1"/>
    <property type="molecule type" value="Genomic_DNA"/>
</dbReference>
<comment type="catalytic activity">
    <reaction evidence="1">
        <text>queuosine 5'-phosphate + H2O = queuine + D-ribose 5-phosphate</text>
        <dbReference type="Rhea" id="RHEA:75387"/>
        <dbReference type="ChEBI" id="CHEBI:15377"/>
        <dbReference type="ChEBI" id="CHEBI:17433"/>
        <dbReference type="ChEBI" id="CHEBI:78346"/>
        <dbReference type="ChEBI" id="CHEBI:194371"/>
    </reaction>
    <physiologicalReaction direction="left-to-right" evidence="1">
        <dbReference type="Rhea" id="RHEA:75388"/>
    </physiologicalReaction>
</comment>
<dbReference type="OrthoDB" id="416777at2759"/>
<keyword evidence="1" id="KW-0378">Hydrolase</keyword>
<comment type="similarity">
    <text evidence="1">Belongs to the QNG1 protein family.</text>
</comment>
<dbReference type="PANTHER" id="PTHR21314">
    <property type="entry name" value="QUEUOSINE 5'-PHOSPHATE N-GLYCOSYLASE_HYDROLASE-RELATED"/>
    <property type="match status" value="1"/>
</dbReference>
<evidence type="ECO:0000313" key="4">
    <source>
        <dbReference type="Proteomes" id="UP000305948"/>
    </source>
</evidence>
<evidence type="ECO:0000313" key="3">
    <source>
        <dbReference type="EMBL" id="TFK54027.1"/>
    </source>
</evidence>
<dbReference type="PANTHER" id="PTHR21314:SF1">
    <property type="entry name" value="QUEUOSINE SALVAGE PROTEIN"/>
    <property type="match status" value="1"/>
</dbReference>
<feature type="region of interest" description="Disordered" evidence="2">
    <location>
        <begin position="317"/>
        <end position="336"/>
    </location>
</feature>
<sequence>MTSTEVPLPPSGSYVKSIRESSHAARVAAGIQIDTEAIKRLLLSPAFTTTFYRVSHNHGLAFPLNFPSPLAELNFLSVLSLLNFGSGYRALLHAHTGRGAWDSIRAFVFSIYLGDAELLSAKGMQGVEEGKVAELMGVRVHVERPHESIPGVTVGELGGPGYELVSIVAETMRSTGDALVGAGYPDLGTFVVEALKEGERAGKATGQAVDVEVVLERLVKAIPGFRDMTVVDGRPIYCFKKALFLISGVYIRFHKLASAPFPIPHTQDLPICADNVIPSLLAYLGVLDLSRATAHGLASVFPAPPVSIESLLDQYHPQSSDQDEDKAERKGPPEEGPVLTVEQAFLLRAAAIEACEVIVQVARGLRLDGEDAGWVAGGEEELAWVKGISLLDVDTWLWAVAKDRGDYRALGRFALRGTCFF</sequence>
<evidence type="ECO:0000256" key="2">
    <source>
        <dbReference type="SAM" id="MobiDB-lite"/>
    </source>
</evidence>
<gene>
    <name evidence="3" type="ORF">OE88DRAFT_1654491</name>
</gene>
<organism evidence="3 4">
    <name type="scientific">Heliocybe sulcata</name>
    <dbReference type="NCBI Taxonomy" id="5364"/>
    <lineage>
        <taxon>Eukaryota</taxon>
        <taxon>Fungi</taxon>
        <taxon>Dikarya</taxon>
        <taxon>Basidiomycota</taxon>
        <taxon>Agaricomycotina</taxon>
        <taxon>Agaricomycetes</taxon>
        <taxon>Gloeophyllales</taxon>
        <taxon>Gloeophyllaceae</taxon>
        <taxon>Heliocybe</taxon>
    </lineage>
</organism>
<evidence type="ECO:0000256" key="1">
    <source>
        <dbReference type="RuleBase" id="RU365002"/>
    </source>
</evidence>
<dbReference type="AlphaFoldDB" id="A0A5C3NAX5"/>
<proteinExistence type="inferred from homology"/>